<comment type="subcellular location">
    <subcellularLocation>
        <location evidence="5">Cytoplasm</location>
    </subcellularLocation>
</comment>
<evidence type="ECO:0000313" key="8">
    <source>
        <dbReference type="Proteomes" id="UP000242146"/>
    </source>
</evidence>
<keyword evidence="3 5" id="KW-0396">Initiation factor</keyword>
<gene>
    <name evidence="7" type="ORF">DM01DRAFT_1331019</name>
</gene>
<dbReference type="HAMAP" id="MF_03012">
    <property type="entry name" value="eIF3m"/>
    <property type="match status" value="1"/>
</dbReference>
<evidence type="ECO:0000256" key="3">
    <source>
        <dbReference type="ARBA" id="ARBA00022540"/>
    </source>
</evidence>
<evidence type="ECO:0000256" key="4">
    <source>
        <dbReference type="ARBA" id="ARBA00022917"/>
    </source>
</evidence>
<keyword evidence="8" id="KW-1185">Reference proteome</keyword>
<dbReference type="Proteomes" id="UP000242146">
    <property type="component" value="Unassembled WGS sequence"/>
</dbReference>
<dbReference type="OrthoDB" id="10267031at2759"/>
<keyword evidence="4 5" id="KW-0648">Protein biosynthesis</keyword>
<comment type="caution">
    <text evidence="7">The sequence shown here is derived from an EMBL/GenBank/DDBJ whole genome shotgun (WGS) entry which is preliminary data.</text>
</comment>
<sequence>MASIVSVQSPLESQIDDLAFYISRLRGESEDDAAYVKEIQTLVDADKNKVFAKLASDTGILLTKNDRELEHGFNLAIVLVLSAPESELPGSVKALVDALTKTESTKISLKQKILLNLYNALPSSSPLRYDVFLGLLEVTSQADELDSLLPQLANIDTWTKQWGIDVATERQLYQNLADKLTQAGDKKSALDFLLKKLATFKDVDAESEANAKEVLVRAISLENYFAFEELLEYKAVQGIQGSKEYALLDLFLNGDLAKFEAFALDGLVDKEVGLRKIRLLSLASLGSENLARELTYSQISQALMIPEDEVEMWVIDVIRAGLVEAKLDQLNKTVIVHRSIYRVFGKEQWQQLSSRLNAWKDSLKDILQVIGNAKMISATHGATAGLDDAAVKSN</sequence>
<comment type="function">
    <text evidence="5">Component of the eukaryotic translation initiation factor 3 (eIF-3) complex, which is involved in protein synthesis of a specialized repertoire of mRNAs and, together with other initiation factors, stimulates binding of mRNA and methionyl-tRNAi to the 40S ribosome. The eIF-3 complex specifically targets and initiates translation of a subset of mRNAs involved in cell proliferation.</text>
</comment>
<feature type="domain" description="PCI" evidence="6">
    <location>
        <begin position="185"/>
        <end position="341"/>
    </location>
</feature>
<dbReference type="InterPro" id="IPR045237">
    <property type="entry name" value="COPS7/eIF3m"/>
</dbReference>
<name>A0A1X2GY20_9FUNG</name>
<evidence type="ECO:0000256" key="5">
    <source>
        <dbReference type="HAMAP-Rule" id="MF_03012"/>
    </source>
</evidence>
<dbReference type="GO" id="GO:0016282">
    <property type="term" value="C:eukaryotic 43S preinitiation complex"/>
    <property type="evidence" value="ECO:0007669"/>
    <property type="project" value="UniProtKB-UniRule"/>
</dbReference>
<evidence type="ECO:0000256" key="2">
    <source>
        <dbReference type="ARBA" id="ARBA00022490"/>
    </source>
</evidence>
<proteinExistence type="inferred from homology"/>
<dbReference type="SUPFAM" id="SSF46785">
    <property type="entry name" value="Winged helix' DNA-binding domain"/>
    <property type="match status" value="1"/>
</dbReference>
<comment type="similarity">
    <text evidence="5">Belongs to the eIF-3 subunit M family.</text>
</comment>
<keyword evidence="2 5" id="KW-0963">Cytoplasm</keyword>
<reference evidence="7 8" key="1">
    <citation type="submission" date="2016-07" db="EMBL/GenBank/DDBJ databases">
        <title>Pervasive Adenine N6-methylation of Active Genes in Fungi.</title>
        <authorList>
            <consortium name="DOE Joint Genome Institute"/>
            <person name="Mondo S.J."/>
            <person name="Dannebaum R.O."/>
            <person name="Kuo R.C."/>
            <person name="Labutti K."/>
            <person name="Haridas S."/>
            <person name="Kuo A."/>
            <person name="Salamov A."/>
            <person name="Ahrendt S.R."/>
            <person name="Lipzen A."/>
            <person name="Sullivan W."/>
            <person name="Andreopoulos W.B."/>
            <person name="Clum A."/>
            <person name="Lindquist E."/>
            <person name="Daum C."/>
            <person name="Ramamoorthy G.K."/>
            <person name="Gryganskyi A."/>
            <person name="Culley D."/>
            <person name="Magnuson J.K."/>
            <person name="James T.Y."/>
            <person name="O'Malley M.A."/>
            <person name="Stajich J.E."/>
            <person name="Spatafora J.W."/>
            <person name="Visel A."/>
            <person name="Grigoriev I.V."/>
        </authorList>
    </citation>
    <scope>NUCLEOTIDE SEQUENCE [LARGE SCALE GENOMIC DNA]</scope>
    <source>
        <strain evidence="7 8">NRRL 3301</strain>
    </source>
</reference>
<dbReference type="PROSITE" id="PS50250">
    <property type="entry name" value="PCI"/>
    <property type="match status" value="1"/>
</dbReference>
<comment type="similarity">
    <text evidence="1">Belongs to the CSN7/EIF3M family. CSN7 subfamily.</text>
</comment>
<dbReference type="GO" id="GO:0003743">
    <property type="term" value="F:translation initiation factor activity"/>
    <property type="evidence" value="ECO:0007669"/>
    <property type="project" value="UniProtKB-UniRule"/>
</dbReference>
<evidence type="ECO:0000259" key="6">
    <source>
        <dbReference type="PROSITE" id="PS50250"/>
    </source>
</evidence>
<evidence type="ECO:0000313" key="7">
    <source>
        <dbReference type="EMBL" id="ORX62912.1"/>
    </source>
</evidence>
<dbReference type="PANTHER" id="PTHR15350">
    <property type="entry name" value="COP9 SIGNALOSOME COMPLEX SUBUNIT 7/DENDRITIC CELL PROTEIN GA17"/>
    <property type="match status" value="1"/>
</dbReference>
<dbReference type="GO" id="GO:0071541">
    <property type="term" value="C:eukaryotic translation initiation factor 3 complex, eIF3m"/>
    <property type="evidence" value="ECO:0007669"/>
    <property type="project" value="UniProtKB-UniRule"/>
</dbReference>
<protein>
    <recommendedName>
        <fullName evidence="5">Eukaryotic translation initiation factor 3 subunit M</fullName>
        <shortName evidence="5">eIF3m</shortName>
    </recommendedName>
</protein>
<dbReference type="EMBL" id="MCGT01000001">
    <property type="protein sequence ID" value="ORX62912.1"/>
    <property type="molecule type" value="Genomic_DNA"/>
</dbReference>
<comment type="subunit">
    <text evidence="5">Component of the eukaryotic translation initiation factor 3 (eIF-3) complex.</text>
</comment>
<dbReference type="InterPro" id="IPR027528">
    <property type="entry name" value="eIF3m"/>
</dbReference>
<dbReference type="Pfam" id="PF01399">
    <property type="entry name" value="PCI"/>
    <property type="match status" value="1"/>
</dbReference>
<organism evidence="7 8">
    <name type="scientific">Hesseltinella vesiculosa</name>
    <dbReference type="NCBI Taxonomy" id="101127"/>
    <lineage>
        <taxon>Eukaryota</taxon>
        <taxon>Fungi</taxon>
        <taxon>Fungi incertae sedis</taxon>
        <taxon>Mucoromycota</taxon>
        <taxon>Mucoromycotina</taxon>
        <taxon>Mucoromycetes</taxon>
        <taxon>Mucorales</taxon>
        <taxon>Cunninghamellaceae</taxon>
        <taxon>Hesseltinella</taxon>
    </lineage>
</organism>
<dbReference type="STRING" id="101127.A0A1X2GY20"/>
<dbReference type="AlphaFoldDB" id="A0A1X2GY20"/>
<dbReference type="Pfam" id="PF18005">
    <property type="entry name" value="eIF3m_C_helix"/>
    <property type="match status" value="1"/>
</dbReference>
<dbReference type="PANTHER" id="PTHR15350:SF2">
    <property type="entry name" value="EUKARYOTIC TRANSLATION INITIATION FACTOR 3 SUBUNIT M"/>
    <property type="match status" value="1"/>
</dbReference>
<dbReference type="InterPro" id="IPR040750">
    <property type="entry name" value="eIF3m_C_helix"/>
</dbReference>
<accession>A0A1X2GY20</accession>
<dbReference type="GO" id="GO:0033290">
    <property type="term" value="C:eukaryotic 48S preinitiation complex"/>
    <property type="evidence" value="ECO:0007669"/>
    <property type="project" value="UniProtKB-UniRule"/>
</dbReference>
<dbReference type="InterPro" id="IPR000717">
    <property type="entry name" value="PCI_dom"/>
</dbReference>
<dbReference type="SMART" id="SM00088">
    <property type="entry name" value="PINT"/>
    <property type="match status" value="1"/>
</dbReference>
<dbReference type="GO" id="GO:0001732">
    <property type="term" value="P:formation of cytoplasmic translation initiation complex"/>
    <property type="evidence" value="ECO:0007669"/>
    <property type="project" value="UniProtKB-UniRule"/>
</dbReference>
<dbReference type="InterPro" id="IPR036390">
    <property type="entry name" value="WH_DNA-bd_sf"/>
</dbReference>
<evidence type="ECO:0000256" key="1">
    <source>
        <dbReference type="ARBA" id="ARBA00008482"/>
    </source>
</evidence>